<dbReference type="GO" id="GO:0006085">
    <property type="term" value="P:acetyl-CoA biosynthetic process"/>
    <property type="evidence" value="ECO:0007669"/>
    <property type="project" value="TreeGrafter"/>
</dbReference>
<proteinExistence type="predicted"/>
<dbReference type="PANTHER" id="PTHR23118">
    <property type="entry name" value="ATP-CITRATE SYNTHASE"/>
    <property type="match status" value="1"/>
</dbReference>
<evidence type="ECO:0000256" key="1">
    <source>
        <dbReference type="SAM" id="MobiDB-lite"/>
    </source>
</evidence>
<feature type="region of interest" description="Disordered" evidence="1">
    <location>
        <begin position="667"/>
        <end position="697"/>
    </location>
</feature>
<dbReference type="PANTHER" id="PTHR23118:SF42">
    <property type="entry name" value="ATP-CITRATE SYNTHASE"/>
    <property type="match status" value="1"/>
</dbReference>
<dbReference type="SUPFAM" id="SSF52540">
    <property type="entry name" value="P-loop containing nucleoside triphosphate hydrolases"/>
    <property type="match status" value="1"/>
</dbReference>
<dbReference type="AlphaFoldDB" id="A0AAF3EI53"/>
<dbReference type="InterPro" id="IPR036969">
    <property type="entry name" value="Citrate_synthase_sf"/>
</dbReference>
<dbReference type="Gene3D" id="3.40.50.261">
    <property type="entry name" value="Succinyl-CoA synthetase domains"/>
    <property type="match status" value="1"/>
</dbReference>
<accession>A0AAF3EI53</accession>
<dbReference type="InterPro" id="IPR016143">
    <property type="entry name" value="Citrate_synth-like_sm_a-sub"/>
</dbReference>
<dbReference type="Gene3D" id="3.40.50.300">
    <property type="entry name" value="P-loop containing nucleotide triphosphate hydrolases"/>
    <property type="match status" value="1"/>
</dbReference>
<evidence type="ECO:0000313" key="3">
    <source>
        <dbReference type="WBParaSite" id="MBELARI_LOCUS13506"/>
    </source>
</evidence>
<dbReference type="Proteomes" id="UP000887575">
    <property type="component" value="Unassembled WGS sequence"/>
</dbReference>
<dbReference type="InterPro" id="IPR016102">
    <property type="entry name" value="Succinyl-CoA_synth-like"/>
</dbReference>
<dbReference type="InterPro" id="IPR027417">
    <property type="entry name" value="P-loop_NTPase"/>
</dbReference>
<sequence length="751" mass="84722">EMAMDGSHDASLSQDLQIQEWMRELRRVKRATAKNPQSTVAVLPGFSQSSQELWDREFMGQILCEASKRLRVQFGHAGASANAQGETAAAKNSALRAAGAIVSASFDDLGKEIRKEYERLVSNGTIIPKEEVSPPAVPMDYSWARELGLIRKPASFMTSICDERGEELLYASVPITRVLEEEMGVGGVLLLLWFQKRLPDYAKAGKDLSSSLVSGLLTIGDRFSGAPDGAAKTFTEAFDKQQSAHQFVNEMRHQGKLIPGIGHRVKSINNPDKRVEILKKGLFRVTERHIGHLNLKKATLGSFLANTSPLKQRQQSSSLPSSQTPENMPLWRSYGLEQVLVARGASYQRCEGLLKEGFTAHQVEMIAPQVWDQHGRALLQVASHYKHSFEEIERNFWLLHGSKGSGKTTFAKFCMAKGEQASYCLVTHGSYQTYRDEDVLIFDEATRFAPRGEGDTKRKARNDSLWQLENFLKLASRDPTILNVKFGKVPCLATQIVVICNENPFEEFVRKESQTYEIDESGNRRHNNNYHFGLPEDDWNVFINRFHIRGHFKKEQDVRVAEWEHILEGLQRDNRRPGLPPREWNVLYEQYLAKRFLRTQHVAKDLSCFAINISQDKTFSSPMTSERGPREIFATDLGLHSEANITQGSLVSMMDDARSLQTERFSPFRTQKRVPLRRRSLDETPNEPSTSGLSPPIYLTSASNRSVSFMAIFESGTQGNTNFIISDAFGTVVRPQYLSNAYGNKETRSDS</sequence>
<protein>
    <submittedName>
        <fullName evidence="3">Uncharacterized protein</fullName>
    </submittedName>
</protein>
<reference evidence="3" key="1">
    <citation type="submission" date="2024-02" db="UniProtKB">
        <authorList>
            <consortium name="WormBaseParasite"/>
        </authorList>
    </citation>
    <scope>IDENTIFICATION</scope>
</reference>
<dbReference type="SUPFAM" id="SSF48256">
    <property type="entry name" value="Citrate synthase"/>
    <property type="match status" value="1"/>
</dbReference>
<dbReference type="InterPro" id="IPR002020">
    <property type="entry name" value="Citrate_synthase"/>
</dbReference>
<dbReference type="GO" id="GO:0005829">
    <property type="term" value="C:cytosol"/>
    <property type="evidence" value="ECO:0007669"/>
    <property type="project" value="TreeGrafter"/>
</dbReference>
<name>A0AAF3EI53_9BILA</name>
<dbReference type="GO" id="GO:0003878">
    <property type="term" value="F:ATP citrate synthase activity"/>
    <property type="evidence" value="ECO:0007669"/>
    <property type="project" value="TreeGrafter"/>
</dbReference>
<dbReference type="WBParaSite" id="MBELARI_LOCUS13506">
    <property type="protein sequence ID" value="MBELARI_LOCUS13506"/>
    <property type="gene ID" value="MBELARI_LOCUS13506"/>
</dbReference>
<dbReference type="Gene3D" id="1.10.230.10">
    <property type="entry name" value="Cytochrome P450-Terp, domain 2"/>
    <property type="match status" value="1"/>
</dbReference>
<dbReference type="GO" id="GO:0006633">
    <property type="term" value="P:fatty acid biosynthetic process"/>
    <property type="evidence" value="ECO:0007669"/>
    <property type="project" value="TreeGrafter"/>
</dbReference>
<evidence type="ECO:0000313" key="2">
    <source>
        <dbReference type="Proteomes" id="UP000887575"/>
    </source>
</evidence>
<organism evidence="2 3">
    <name type="scientific">Mesorhabditis belari</name>
    <dbReference type="NCBI Taxonomy" id="2138241"/>
    <lineage>
        <taxon>Eukaryota</taxon>
        <taxon>Metazoa</taxon>
        <taxon>Ecdysozoa</taxon>
        <taxon>Nematoda</taxon>
        <taxon>Chromadorea</taxon>
        <taxon>Rhabditida</taxon>
        <taxon>Rhabditina</taxon>
        <taxon>Rhabditomorpha</taxon>
        <taxon>Rhabditoidea</taxon>
        <taxon>Rhabditidae</taxon>
        <taxon>Mesorhabditinae</taxon>
        <taxon>Mesorhabditis</taxon>
    </lineage>
</organism>
<keyword evidence="2" id="KW-1185">Reference proteome</keyword>